<dbReference type="GO" id="GO:0016740">
    <property type="term" value="F:transferase activity"/>
    <property type="evidence" value="ECO:0007669"/>
    <property type="project" value="UniProtKB-KW"/>
</dbReference>
<keyword evidence="3" id="KW-1133">Transmembrane helix</keyword>
<dbReference type="EC" id="2.7.8.-" evidence="5"/>
<keyword evidence="5" id="KW-0808">Transferase</keyword>
<feature type="domain" description="Bacterial sugar transferase" evidence="4">
    <location>
        <begin position="5"/>
        <end position="198"/>
    </location>
</feature>
<proteinExistence type="inferred from homology"/>
<dbReference type="RefSeq" id="WP_282301263.1">
    <property type="nucleotide sequence ID" value="NZ_CP124616.1"/>
</dbReference>
<comment type="similarity">
    <text evidence="1">Belongs to the bacterial sugar transferase family.</text>
</comment>
<reference evidence="5 6" key="1">
    <citation type="submission" date="2023-05" db="EMBL/GenBank/DDBJ databases">
        <title>YMD87, complete Genome.</title>
        <authorList>
            <person name="Zhang J."/>
            <person name="Xu X."/>
        </authorList>
    </citation>
    <scope>NUCLEOTIDE SEQUENCE [LARGE SCALE GENOMIC DNA]</scope>
    <source>
        <strain evidence="5 6">YMD87</strain>
    </source>
</reference>
<keyword evidence="6" id="KW-1185">Reference proteome</keyword>
<keyword evidence="2" id="KW-0270">Exopolysaccharide synthesis</keyword>
<dbReference type="InterPro" id="IPR003362">
    <property type="entry name" value="Bact_transf"/>
</dbReference>
<evidence type="ECO:0000256" key="2">
    <source>
        <dbReference type="ARBA" id="ARBA00023169"/>
    </source>
</evidence>
<dbReference type="PANTHER" id="PTHR30576:SF20">
    <property type="entry name" value="QUINOVOSAMINEPHOSPHOTRANSFERAE-RELATED"/>
    <property type="match status" value="1"/>
</dbReference>
<dbReference type="EMBL" id="CP124616">
    <property type="protein sequence ID" value="WGW04628.1"/>
    <property type="molecule type" value="Genomic_DNA"/>
</dbReference>
<keyword evidence="3" id="KW-0472">Membrane</keyword>
<dbReference type="Pfam" id="PF02397">
    <property type="entry name" value="Bac_transf"/>
    <property type="match status" value="1"/>
</dbReference>
<protein>
    <submittedName>
        <fullName evidence="5">Sugar transferase</fullName>
        <ecNumber evidence="5">2.7.8.-</ecNumber>
    </submittedName>
</protein>
<dbReference type="PANTHER" id="PTHR30576">
    <property type="entry name" value="COLANIC BIOSYNTHESIS UDP-GLUCOSE LIPID CARRIER TRANSFERASE"/>
    <property type="match status" value="1"/>
</dbReference>
<accession>A0ABY8QKT9</accession>
<gene>
    <name evidence="5" type="ORF">QF118_03495</name>
</gene>
<evidence type="ECO:0000256" key="1">
    <source>
        <dbReference type="ARBA" id="ARBA00006464"/>
    </source>
</evidence>
<evidence type="ECO:0000313" key="5">
    <source>
        <dbReference type="EMBL" id="WGW04628.1"/>
    </source>
</evidence>
<feature type="transmembrane region" description="Helical" evidence="3">
    <location>
        <begin position="12"/>
        <end position="33"/>
    </location>
</feature>
<sequence>MTPFRRLIDILSAFVLGTVLMPLILWVTVLLLVKEGRPILYKAERMKTADKGFLLWKFRTMRPDAGDRGVSGGDKSDRITKTGAMLRRKRLDELPQLFNLLRGDVSLVGPRPPLRRYVEMYPSIYREVLKSRPGITGLASVVFHKHEERLLAQCRTAQETEQVYCRRCIPRKAQIDRLYEPRRNICTDFRVMFATVFRGVDPH</sequence>
<evidence type="ECO:0000256" key="3">
    <source>
        <dbReference type="SAM" id="Phobius"/>
    </source>
</evidence>
<dbReference type="Proteomes" id="UP001241605">
    <property type="component" value="Chromosome"/>
</dbReference>
<name>A0ABY8QKT9_9RHOB</name>
<evidence type="ECO:0000313" key="6">
    <source>
        <dbReference type="Proteomes" id="UP001241605"/>
    </source>
</evidence>
<keyword evidence="3" id="KW-0812">Transmembrane</keyword>
<evidence type="ECO:0000259" key="4">
    <source>
        <dbReference type="Pfam" id="PF02397"/>
    </source>
</evidence>
<organism evidence="5 6">
    <name type="scientific">Tropicibacter oceani</name>
    <dbReference type="NCBI Taxonomy" id="3058420"/>
    <lineage>
        <taxon>Bacteria</taxon>
        <taxon>Pseudomonadati</taxon>
        <taxon>Pseudomonadota</taxon>
        <taxon>Alphaproteobacteria</taxon>
        <taxon>Rhodobacterales</taxon>
        <taxon>Roseobacteraceae</taxon>
        <taxon>Tropicibacter</taxon>
    </lineage>
</organism>